<feature type="signal peptide" evidence="4">
    <location>
        <begin position="1"/>
        <end position="20"/>
    </location>
</feature>
<comment type="subcellular location">
    <subcellularLocation>
        <location evidence="1">Secreted</location>
    </subcellularLocation>
</comment>
<evidence type="ECO:0000313" key="5">
    <source>
        <dbReference type="EMBL" id="NDV63385.1"/>
    </source>
</evidence>
<evidence type="ECO:0000256" key="2">
    <source>
        <dbReference type="ARBA" id="ARBA00022525"/>
    </source>
</evidence>
<keyword evidence="4" id="KW-0732">Signal</keyword>
<keyword evidence="6" id="KW-1185">Reference proteome</keyword>
<evidence type="ECO:0008006" key="7">
    <source>
        <dbReference type="Google" id="ProtNLM"/>
    </source>
</evidence>
<dbReference type="Pfam" id="PF03534">
    <property type="entry name" value="SpvB"/>
    <property type="match status" value="1"/>
</dbReference>
<name>A0A6B2M6F5_9BACT</name>
<dbReference type="SUPFAM" id="SSF69318">
    <property type="entry name" value="Integrin alpha N-terminal domain"/>
    <property type="match status" value="2"/>
</dbReference>
<keyword evidence="3" id="KW-0843">Virulence</keyword>
<comment type="caution">
    <text evidence="5">The sequence shown here is derived from an EMBL/GenBank/DDBJ whole genome shotgun (WGS) entry which is preliminary data.</text>
</comment>
<evidence type="ECO:0000256" key="1">
    <source>
        <dbReference type="ARBA" id="ARBA00004613"/>
    </source>
</evidence>
<proteinExistence type="predicted"/>
<dbReference type="InterPro" id="IPR022385">
    <property type="entry name" value="Rhs_assc_core"/>
</dbReference>
<dbReference type="GO" id="GO:0005737">
    <property type="term" value="C:cytoplasm"/>
    <property type="evidence" value="ECO:0007669"/>
    <property type="project" value="InterPro"/>
</dbReference>
<accession>A0A6B2M6F5</accession>
<dbReference type="Proteomes" id="UP000478417">
    <property type="component" value="Unassembled WGS sequence"/>
</dbReference>
<dbReference type="PANTHER" id="PTHR32305:SF15">
    <property type="entry name" value="PROTEIN RHSA-RELATED"/>
    <property type="match status" value="1"/>
</dbReference>
<dbReference type="RefSeq" id="WP_163966890.1">
    <property type="nucleotide sequence ID" value="NZ_JAAGNX010000003.1"/>
</dbReference>
<dbReference type="InterPro" id="IPR028994">
    <property type="entry name" value="Integrin_alpha_N"/>
</dbReference>
<dbReference type="GO" id="GO:0005576">
    <property type="term" value="C:extracellular region"/>
    <property type="evidence" value="ECO:0007669"/>
    <property type="project" value="UniProtKB-SubCell"/>
</dbReference>
<evidence type="ECO:0000256" key="4">
    <source>
        <dbReference type="SAM" id="SignalP"/>
    </source>
</evidence>
<keyword evidence="2" id="KW-0964">Secreted</keyword>
<feature type="chain" id="PRO_5025344177" description="Insecticide toxin TcdB middle/N-terminal domain-containing protein" evidence="4">
    <location>
        <begin position="21"/>
        <end position="2408"/>
    </location>
</feature>
<organism evidence="5 6">
    <name type="scientific">Oceanipulchritudo coccoides</name>
    <dbReference type="NCBI Taxonomy" id="2706888"/>
    <lineage>
        <taxon>Bacteria</taxon>
        <taxon>Pseudomonadati</taxon>
        <taxon>Verrucomicrobiota</taxon>
        <taxon>Opitutia</taxon>
        <taxon>Puniceicoccales</taxon>
        <taxon>Oceanipulchritudinaceae</taxon>
        <taxon>Oceanipulchritudo</taxon>
    </lineage>
</organism>
<protein>
    <recommendedName>
        <fullName evidence="7">Insecticide toxin TcdB middle/N-terminal domain-containing protein</fullName>
    </recommendedName>
</protein>
<reference evidence="5 6" key="1">
    <citation type="submission" date="2020-02" db="EMBL/GenBank/DDBJ databases">
        <title>Albibacoteraceae fam. nov., the first described family within the subdivision 4 Verrucomicrobia.</title>
        <authorList>
            <person name="Xi F."/>
        </authorList>
    </citation>
    <scope>NUCLEOTIDE SEQUENCE [LARGE SCALE GENOMIC DNA]</scope>
    <source>
        <strain evidence="5 6">CK1056</strain>
    </source>
</reference>
<dbReference type="NCBIfam" id="TIGR03696">
    <property type="entry name" value="Rhs_assc_core"/>
    <property type="match status" value="1"/>
</dbReference>
<sequence length="2408" mass="266766">MKQFLRILTLGICAGTTLQAVDLAGTLPGEVVVDNQGAATYAIPIEVIPGTGGMQPDLKFLYSTQSGNGTMGVGWSIAGLSQITRTGKNLFFDGVQSGVQVSWGDVDRFTLDGQRLIDVDSDNVYWDPDGQDVTGDPHEYRTAVDNFARVKAIGGLGSGPSYLEVQTKDGLKMYYGYDPDYLTNSNNSRVIFSNPAGDPTAYTWLLSRVEDTLGNYMIFHYGTYYGTNVPVIRYIDYTGNVNTGLLPDNRVEFTYVKDVRPDRTPVYVLGNKIQLDGHLDKVLVQENLRSGTATTKWRYIPQYKTITAGESPLWKMESVAYSYWGSSGLEELPATEVEWFGDNASVTKSDINLTGASYAPPWTDPSDRKRLTTMVDLDADGVAELLNVYVDGNYLHSDIYSLSDGELTLLDAFAEYFTHTLYEAEFVLGDFNGDSRFELYARLTDMYVSGHSPTYDNFFRLIQLDVEGQSVIHSLPWKLKSGSLDHKSFYAGDWDGDGKDEIYGFYGDESDKKLDILIYTDPYSVIDSDGDGFMDFVQILDAGNGEYPPGYDQDGFDIRDLNHDGRDDVVLSEIYGRREVLLIRNEAVSGDPDRYVDYARFLHQNGNPVLDDTEDGTAYHVDWNQDGWVDFIDLEKSNNETWLEVYLNTGKRISDLQASWHEDGYAFENDKYIDVKIHDSFSKYGKAIFFDYDGDGFQDVGYLPKDTVSGSDTTKIKIYRNLGNSVSYVGEYILYSTPSDGDGYYEYNQFSGFDSNNDGCNGIISFRRLNGDLELAISDFIGPLQNRVKTITNGLGERTEINYAPLTDSTVYDSGHELGYPFQTVVGPAFVTSSVLKDTGLRDTNGDPVLHESWFMYAEGRSHMRGLGFLGFEQFMSYDKQRKISKIEIVEQAFPMTGLVKYTATHYWGNGPTVRDENNPPPLSERSASSSYNRFILTEVESTVICDAVTGGTMFPMITDSTEKSWEWDDQRLPDAFNSAQTVKRYEATVSEVKQVTTQTWFDSQSVHTNPVTVLPGAIAVDSSDLQDWVTQAVGLGDEDYDTEQAQFPSEIQYGNATKTFIDYHSDGMSTATVSEYHNWTASGQWLLGRVNKTTATHKKSGYPDSTKVAKVGYNTTTGLIEWEMNAFGADVNAATLQTAGADPSTNGTQYERDAFGNILKEWKWGRFELLNGDPDTWGAYSSRQVVEREMDDSNFRFVVKEYGPMSLQNGKAFYTEYADFTPRGKPKTVTDVNGGVSTITYDGLGRELTVDAPFTAADSAIETIDLTATPIIINELMIGSVTYPKQTAVMAIVEKVASGTGAQVAAVSYVDVLGRTVLERKGLYGSSTTPAEAAANTTSADRYAFKASFYNADGLQIATTDWSEDINLSGNVVTGLDSTYIIWANNSYDELGRPSIIEAGNGNRTTYSYEGLKTVVTVNENTGSSDSQYNQVSNIVKDAKGREVKTTRVDGAKLYDVINHYDAFGELVKIDRSYPNATTVSTLFEFDPLGFKEKMDDPSTGEWVYRHNFLGELLYQKDAKGNETWLEYDNSGNMIKRNRNGDITEFNYNWVERSGGFKQIGVLDNEKQLHEPYVERYYSYEGNGLMDLEWAAIDGKWFYKTYGYDNYRRLTHEGSFWKADGDADYSLAGNWHPYIVQTDYDASGYVTAVWGEDTAPGYSVLGATLWWSVHTDANPEVYAYDDRDRVDAFDLGTDLITTKLTYDNSDATIHKIDTQRNGQMGADDLILQQSEFEFDQMGRLTYRQEKEQTLQGALPIWGDERREEFVYDSLNRVTHHEIFINSVSSSLQSVATYDDFSNVLTHAFQPEGGTLSYSHGQDPTRLTGSGGFGVAHDENGNIKSQYRSSLGGWVHYKWNSFNKLATIRGEGTGDQIDFKYGTQDSRVAQFRQKAGSYLEKKLYLMGFEQSYENTGTSSVDWTLDYTRIFISTPTGVAGVYEWPGENSGAPTPLDGHRRYFHYDHQGSVVLVTDEIGDVVSRFSYDVFGGSRDALTWDRDLSDSVVDHEIAGDSGYTGHEMLADFDLIHMGGRVYDPQLARFLTPDPVVQAPTNIQNYHRYSYTLNNPLSYTDPSGYWFALIPALLKAAGVLTLTEAIVATIVVTFAGTLAMGGSASDAFKAALISGASMVVAHFIGGHFDNLYNGAELYSDPLIEMGRALAHGITSGGFSELGGGDFESGFLAGFAGSLGGSVMKLNSGNGEIFESMEARVIGAAIVGGTASELGGGKFINGAVTGAIIQVFNHEEADGAQGRDVETDGIRIRLSTSTEKVELERYLDGKWITLDDSDAAVRALNALSGVGDAGDIGSNLPNSGASMRALSKALSRAGGVIGPYTMAKDLVVYRNIEVRIYAVTTKETWLTLSLTDGISINPVYSTRTVRETVPVREFASRQSLWRQFGNTPSTLPANYFD</sequence>
<gene>
    <name evidence="5" type="ORF">G0Q06_13045</name>
</gene>
<dbReference type="InterPro" id="IPR003284">
    <property type="entry name" value="Sal_SpvB"/>
</dbReference>
<dbReference type="EMBL" id="JAAGNX010000003">
    <property type="protein sequence ID" value="NDV63385.1"/>
    <property type="molecule type" value="Genomic_DNA"/>
</dbReference>
<dbReference type="Gene3D" id="2.180.10.10">
    <property type="entry name" value="RHS repeat-associated core"/>
    <property type="match status" value="2"/>
</dbReference>
<evidence type="ECO:0000313" key="6">
    <source>
        <dbReference type="Proteomes" id="UP000478417"/>
    </source>
</evidence>
<evidence type="ECO:0000256" key="3">
    <source>
        <dbReference type="ARBA" id="ARBA00023026"/>
    </source>
</evidence>
<dbReference type="PANTHER" id="PTHR32305">
    <property type="match status" value="1"/>
</dbReference>
<dbReference type="InterPro" id="IPR050708">
    <property type="entry name" value="T6SS_VgrG/RHS"/>
</dbReference>